<dbReference type="PANTHER" id="PTHR10383">
    <property type="entry name" value="SERINE INCORPORATOR"/>
    <property type="match status" value="1"/>
</dbReference>
<comment type="caution">
    <text evidence="7">The sequence shown here is derived from an EMBL/GenBank/DDBJ whole genome shotgun (WGS) entry which is preliminary data.</text>
</comment>
<dbReference type="Pfam" id="PF03348">
    <property type="entry name" value="Serinc"/>
    <property type="match status" value="1"/>
</dbReference>
<dbReference type="EMBL" id="CAKLCB010000389">
    <property type="protein sequence ID" value="CAH0522454.1"/>
    <property type="molecule type" value="Genomic_DNA"/>
</dbReference>
<organism evidence="7 10">
    <name type="scientific">Peronospora belbahrii</name>
    <dbReference type="NCBI Taxonomy" id="622444"/>
    <lineage>
        <taxon>Eukaryota</taxon>
        <taxon>Sar</taxon>
        <taxon>Stramenopiles</taxon>
        <taxon>Oomycota</taxon>
        <taxon>Peronosporomycetes</taxon>
        <taxon>Peronosporales</taxon>
        <taxon>Peronosporaceae</taxon>
        <taxon>Peronospora</taxon>
    </lineage>
</organism>
<keyword evidence="5 6" id="KW-0472">Membrane</keyword>
<protein>
    <submittedName>
        <fullName evidence="7">Uncharacterized protein</fullName>
    </submittedName>
</protein>
<dbReference type="Proteomes" id="UP001160483">
    <property type="component" value="Unassembled WGS sequence"/>
</dbReference>
<evidence type="ECO:0000313" key="7">
    <source>
        <dbReference type="EMBL" id="CAH0482042.1"/>
    </source>
</evidence>
<evidence type="ECO:0000313" key="8">
    <source>
        <dbReference type="EMBL" id="CAH0522454.1"/>
    </source>
</evidence>
<feature type="transmembrane region" description="Helical" evidence="6">
    <location>
        <begin position="35"/>
        <end position="57"/>
    </location>
</feature>
<dbReference type="InterPro" id="IPR005016">
    <property type="entry name" value="TDE1/TMS"/>
</dbReference>
<feature type="transmembrane region" description="Helical" evidence="6">
    <location>
        <begin position="173"/>
        <end position="193"/>
    </location>
</feature>
<accession>A0AAU9LGN4</accession>
<dbReference type="GO" id="GO:0016020">
    <property type="term" value="C:membrane"/>
    <property type="evidence" value="ECO:0007669"/>
    <property type="project" value="UniProtKB-SubCell"/>
</dbReference>
<evidence type="ECO:0000256" key="4">
    <source>
        <dbReference type="ARBA" id="ARBA00022989"/>
    </source>
</evidence>
<evidence type="ECO:0000256" key="3">
    <source>
        <dbReference type="ARBA" id="ARBA00022692"/>
    </source>
</evidence>
<evidence type="ECO:0000256" key="2">
    <source>
        <dbReference type="ARBA" id="ARBA00006665"/>
    </source>
</evidence>
<gene>
    <name evidence="8" type="ORF">PBS001_LOCUS8885</name>
    <name evidence="7" type="ORF">PBS003_LOCUS8641</name>
</gene>
<evidence type="ECO:0000256" key="6">
    <source>
        <dbReference type="SAM" id="Phobius"/>
    </source>
</evidence>
<evidence type="ECO:0000256" key="5">
    <source>
        <dbReference type="ARBA" id="ARBA00023136"/>
    </source>
</evidence>
<dbReference type="PANTHER" id="PTHR10383:SF9">
    <property type="entry name" value="SERINE INCORPORATOR, ISOFORM F"/>
    <property type="match status" value="1"/>
</dbReference>
<dbReference type="EMBL" id="CAKKTJ010000331">
    <property type="protein sequence ID" value="CAH0482042.1"/>
    <property type="molecule type" value="Genomic_DNA"/>
</dbReference>
<reference evidence="7 9" key="1">
    <citation type="submission" date="2021-11" db="EMBL/GenBank/DDBJ databases">
        <authorList>
            <person name="Islam A."/>
            <person name="Islam S."/>
            <person name="Flora M.S."/>
            <person name="Rahman M."/>
            <person name="Ziaur R.M."/>
            <person name="Epstein J.H."/>
            <person name="Hassan M."/>
            <person name="Klassen M."/>
            <person name="Woodard K."/>
            <person name="Webb A."/>
            <person name="Webby R.J."/>
            <person name="El Zowalaty M.E."/>
        </authorList>
    </citation>
    <scope>NUCLEOTIDE SEQUENCE</scope>
    <source>
        <strain evidence="8">Pbs1</strain>
        <strain evidence="7">Pbs3</strain>
    </source>
</reference>
<evidence type="ECO:0000256" key="1">
    <source>
        <dbReference type="ARBA" id="ARBA00004141"/>
    </source>
</evidence>
<comment type="subcellular location">
    <subcellularLocation>
        <location evidence="1">Membrane</location>
        <topology evidence="1">Multi-pass membrane protein</topology>
    </subcellularLocation>
</comment>
<evidence type="ECO:0000313" key="9">
    <source>
        <dbReference type="Proteomes" id="UP001158986"/>
    </source>
</evidence>
<name>A0AAU9LGN4_9STRA</name>
<keyword evidence="4 6" id="KW-1133">Transmembrane helix</keyword>
<dbReference type="AlphaFoldDB" id="A0AAU9LGN4"/>
<evidence type="ECO:0000313" key="10">
    <source>
        <dbReference type="Proteomes" id="UP001160483"/>
    </source>
</evidence>
<comment type="similarity">
    <text evidence="2">Belongs to the TDE1 family.</text>
</comment>
<sequence length="198" mass="21821">MWKGVYIALVLICIALSIVGIVLMYMRYAECNSNILFISITLVSMIVLIALSVVKWVNVGLLPSTVVSLYLVALCYQAVRANPCAACFSLPLSTYEKDQNQPGMIMNSLIAAFTITWTSWRTSATNTAFFGSSSVYKQSDNILDEDDELASIGLVSARIAEDDHLEVEIVPQYQFHVLIILASLYMAMVLTDWGSVDG</sequence>
<keyword evidence="3 6" id="KW-0812">Transmembrane</keyword>
<keyword evidence="9" id="KW-1185">Reference proteome</keyword>
<proteinExistence type="inferred from homology"/>
<dbReference type="Proteomes" id="UP001158986">
    <property type="component" value="Unassembled WGS sequence"/>
</dbReference>
<feature type="transmembrane region" description="Helical" evidence="6">
    <location>
        <begin position="6"/>
        <end position="28"/>
    </location>
</feature>